<dbReference type="InterPro" id="IPR052254">
    <property type="entry name" value="CUL4-DDB1_E3_ligase_receptor"/>
</dbReference>
<reference evidence="5" key="1">
    <citation type="journal article" date="2013" name="Genome Announc.">
        <title>Draft genome sequence of the grapevine dieback fungus Eutypa lata UCR-EL1.</title>
        <authorList>
            <person name="Blanco-Ulate B."/>
            <person name="Rolshausen P.E."/>
            <person name="Cantu D."/>
        </authorList>
    </citation>
    <scope>NUCLEOTIDE SEQUENCE [LARGE SCALE GENOMIC DNA]</scope>
    <source>
        <strain evidence="5">UCR-EL1</strain>
    </source>
</reference>
<dbReference type="OrthoDB" id="128867at2759"/>
<keyword evidence="1" id="KW-0853">WD repeat</keyword>
<dbReference type="GO" id="GO:0080008">
    <property type="term" value="C:Cul4-RING E3 ubiquitin ligase complex"/>
    <property type="evidence" value="ECO:0007669"/>
    <property type="project" value="TreeGrafter"/>
</dbReference>
<proteinExistence type="predicted"/>
<accession>M7SMF8</accession>
<feature type="region of interest" description="Disordered" evidence="3">
    <location>
        <begin position="299"/>
        <end position="324"/>
    </location>
</feature>
<dbReference type="HOGENOM" id="CLU_030123_0_0_1"/>
<dbReference type="eggNOG" id="KOG2695">
    <property type="taxonomic scope" value="Eukaryota"/>
</dbReference>
<evidence type="ECO:0000313" key="5">
    <source>
        <dbReference type="Proteomes" id="UP000012174"/>
    </source>
</evidence>
<evidence type="ECO:0000256" key="3">
    <source>
        <dbReference type="SAM" id="MobiDB-lite"/>
    </source>
</evidence>
<sequence length="411" mass="46089">MATLNIPGYFYDEEKKKYFKIEKNSTAPSSAAWSADNVKKRRLEDEEAARAVRRMTLDKRRVARAKVLQHSLMGGFLDRELFGGGGHHHPRLLGKVTSAAAAFADGLADRGMLPLKDARWSSSSNVRHMYVDGQDRNTDLCVAFATTDERSVISSYVPRDQRGYVHRRLLAHYKTPGARVAPYHELDIPQISDIKFHQPSNQVLITSRSPGQDVVMWTFSPKVAETEDTTNTRPRWLLGQGTYNSTYRRINTRGDPQHTDHQANAVVPGPSANSHDICAIGTNRGVVRWVADGSYRTWLTPQQRPSSPSSSSTYSSSSSFSSPKELHNPYTDVFALDYQRGRDSGDVLFFGGRPGKLYVADYRLRPGTWDVVVPARAPSPITHVRSVNEWQVLVAGLRDRLALFDLRFLGE</sequence>
<dbReference type="EMBL" id="KB706828">
    <property type="protein sequence ID" value="EMR65578.1"/>
    <property type="molecule type" value="Genomic_DNA"/>
</dbReference>
<dbReference type="STRING" id="1287681.M7SMF8"/>
<dbReference type="PANTHER" id="PTHR44472">
    <property type="entry name" value="DDB1- AND CUL4-ASSOCIATED FACTOR 4-RELATED"/>
    <property type="match status" value="1"/>
</dbReference>
<evidence type="ECO:0000256" key="1">
    <source>
        <dbReference type="ARBA" id="ARBA00022574"/>
    </source>
</evidence>
<keyword evidence="2" id="KW-0677">Repeat</keyword>
<evidence type="ECO:0000256" key="2">
    <source>
        <dbReference type="ARBA" id="ARBA00022737"/>
    </source>
</evidence>
<protein>
    <submittedName>
        <fullName evidence="4">Putative myocyte-specific enhancer factor 2d protein</fullName>
    </submittedName>
</protein>
<feature type="compositionally biased region" description="Low complexity" evidence="3">
    <location>
        <begin position="305"/>
        <end position="323"/>
    </location>
</feature>
<organism evidence="4 5">
    <name type="scientific">Eutypa lata (strain UCR-EL1)</name>
    <name type="common">Grapevine dieback disease fungus</name>
    <name type="synonym">Eutypa armeniacae</name>
    <dbReference type="NCBI Taxonomy" id="1287681"/>
    <lineage>
        <taxon>Eukaryota</taxon>
        <taxon>Fungi</taxon>
        <taxon>Dikarya</taxon>
        <taxon>Ascomycota</taxon>
        <taxon>Pezizomycotina</taxon>
        <taxon>Sordariomycetes</taxon>
        <taxon>Xylariomycetidae</taxon>
        <taxon>Xylariales</taxon>
        <taxon>Diatrypaceae</taxon>
        <taxon>Eutypa</taxon>
    </lineage>
</organism>
<dbReference type="AlphaFoldDB" id="M7SMF8"/>
<dbReference type="OMA" id="QANHTAP"/>
<dbReference type="Proteomes" id="UP000012174">
    <property type="component" value="Unassembled WGS sequence"/>
</dbReference>
<dbReference type="KEGG" id="ela:UCREL1_7447"/>
<dbReference type="PANTHER" id="PTHR44472:SF1">
    <property type="entry name" value="DDB1 AND CUL4 ASSOCIATED FACTOR 4"/>
    <property type="match status" value="1"/>
</dbReference>
<evidence type="ECO:0000313" key="4">
    <source>
        <dbReference type="EMBL" id="EMR65578.1"/>
    </source>
</evidence>
<keyword evidence="5" id="KW-1185">Reference proteome</keyword>
<name>M7SMF8_EUTLA</name>
<gene>
    <name evidence="4" type="ORF">UCREL1_7447</name>
</gene>